<dbReference type="NCBIfam" id="TIGR00756">
    <property type="entry name" value="PPR"/>
    <property type="match status" value="1"/>
</dbReference>
<dbReference type="Proteomes" id="UP000813462">
    <property type="component" value="Unassembled WGS sequence"/>
</dbReference>
<dbReference type="EMBL" id="JAEACU010000007">
    <property type="protein sequence ID" value="KAH7522021.1"/>
    <property type="molecule type" value="Genomic_DNA"/>
</dbReference>
<protein>
    <submittedName>
        <fullName evidence="1">Uncharacterized protein</fullName>
    </submittedName>
</protein>
<dbReference type="InterPro" id="IPR002885">
    <property type="entry name" value="PPR_rpt"/>
</dbReference>
<sequence>MTDHSSGIVNVYSEYYRVVRIHSRLLAKSLIIGFSTVGRFDEGTISFYAKQVRLKMHTERDAISRPGTIESTSYVICLDGLCKNDCVLEALELFHNLEKSVISSTRSDLRVVIVF</sequence>
<accession>A0A978V3T8</accession>
<evidence type="ECO:0000313" key="2">
    <source>
        <dbReference type="Proteomes" id="UP000813462"/>
    </source>
</evidence>
<reference evidence="1" key="1">
    <citation type="journal article" date="2021" name="Front. Plant Sci.">
        <title>Chromosome-Scale Genome Assembly for Chinese Sour Jujube and Insights Into Its Genome Evolution and Domestication Signature.</title>
        <authorList>
            <person name="Shen L.-Y."/>
            <person name="Luo H."/>
            <person name="Wang X.-L."/>
            <person name="Wang X.-M."/>
            <person name="Qiu X.-J."/>
            <person name="Liu H."/>
            <person name="Zhou S.-S."/>
            <person name="Jia K.-H."/>
            <person name="Nie S."/>
            <person name="Bao Y.-T."/>
            <person name="Zhang R.-G."/>
            <person name="Yun Q.-Z."/>
            <person name="Chai Y.-H."/>
            <person name="Lu J.-Y."/>
            <person name="Li Y."/>
            <person name="Zhao S.-W."/>
            <person name="Mao J.-F."/>
            <person name="Jia S.-G."/>
            <person name="Mao Y.-M."/>
        </authorList>
    </citation>
    <scope>NUCLEOTIDE SEQUENCE</scope>
    <source>
        <strain evidence="1">AT0</strain>
        <tissue evidence="1">Leaf</tissue>
    </source>
</reference>
<evidence type="ECO:0000313" key="1">
    <source>
        <dbReference type="EMBL" id="KAH7522021.1"/>
    </source>
</evidence>
<organism evidence="1 2">
    <name type="scientific">Ziziphus jujuba var. spinosa</name>
    <dbReference type="NCBI Taxonomy" id="714518"/>
    <lineage>
        <taxon>Eukaryota</taxon>
        <taxon>Viridiplantae</taxon>
        <taxon>Streptophyta</taxon>
        <taxon>Embryophyta</taxon>
        <taxon>Tracheophyta</taxon>
        <taxon>Spermatophyta</taxon>
        <taxon>Magnoliopsida</taxon>
        <taxon>eudicotyledons</taxon>
        <taxon>Gunneridae</taxon>
        <taxon>Pentapetalae</taxon>
        <taxon>rosids</taxon>
        <taxon>fabids</taxon>
        <taxon>Rosales</taxon>
        <taxon>Rhamnaceae</taxon>
        <taxon>Paliureae</taxon>
        <taxon>Ziziphus</taxon>
    </lineage>
</organism>
<proteinExistence type="predicted"/>
<dbReference type="AlphaFoldDB" id="A0A978V3T8"/>
<dbReference type="Pfam" id="PF01535">
    <property type="entry name" value="PPR"/>
    <property type="match status" value="1"/>
</dbReference>
<name>A0A978V3T8_ZIZJJ</name>
<gene>
    <name evidence="1" type="ORF">FEM48_Zijuj07G0093700</name>
</gene>
<comment type="caution">
    <text evidence="1">The sequence shown here is derived from an EMBL/GenBank/DDBJ whole genome shotgun (WGS) entry which is preliminary data.</text>
</comment>